<dbReference type="Proteomes" id="UP000037178">
    <property type="component" value="Unassembled WGS sequence"/>
</dbReference>
<dbReference type="EMBL" id="LFTY01000002">
    <property type="protein sequence ID" value="KMW57220.1"/>
    <property type="molecule type" value="Genomic_DNA"/>
</dbReference>
<sequence length="88" mass="10137">MPRSHRACSQSRNRCTRHKQFFHVYPPSGYVCARHRKMSAAKREARFCDAVRGFSWLCPSAAQIAKACLEIAQRPDSLPLERRTPCVF</sequence>
<comment type="caution">
    <text evidence="1">The sequence shown here is derived from an EMBL/GenBank/DDBJ whole genome shotgun (WGS) entry which is preliminary data.</text>
</comment>
<evidence type="ECO:0000313" key="2">
    <source>
        <dbReference type="Proteomes" id="UP000037178"/>
    </source>
</evidence>
<organism evidence="1 2">
    <name type="scientific">Candidatus Rhodobacter oscarellae</name>
    <dbReference type="NCBI Taxonomy" id="1675527"/>
    <lineage>
        <taxon>Bacteria</taxon>
        <taxon>Pseudomonadati</taxon>
        <taxon>Pseudomonadota</taxon>
        <taxon>Alphaproteobacteria</taxon>
        <taxon>Rhodobacterales</taxon>
        <taxon>Rhodobacter group</taxon>
        <taxon>Rhodobacter</taxon>
    </lineage>
</organism>
<evidence type="ECO:0000313" key="1">
    <source>
        <dbReference type="EMBL" id="KMW57220.1"/>
    </source>
</evidence>
<gene>
    <name evidence="1" type="ORF">AIOL_002181</name>
</gene>
<dbReference type="AlphaFoldDB" id="A0A0J9E380"/>
<dbReference type="STRING" id="1675527.AIOL_002181"/>
<name>A0A0J9E380_9RHOB</name>
<keyword evidence="2" id="KW-1185">Reference proteome</keyword>
<accession>A0A0J9E380</accession>
<proteinExistence type="predicted"/>
<protein>
    <submittedName>
        <fullName evidence="1">Uncharacterized protein</fullName>
    </submittedName>
</protein>
<reference evidence="1 2" key="1">
    <citation type="submission" date="2015-06" db="EMBL/GenBank/DDBJ databases">
        <title>Draft genome sequence of an Alphaproteobacteria species associated to the Mediterranean sponge Oscarella lobularis.</title>
        <authorList>
            <person name="Jourda C."/>
            <person name="Santini S."/>
            <person name="Claverie J.-M."/>
        </authorList>
    </citation>
    <scope>NUCLEOTIDE SEQUENCE [LARGE SCALE GENOMIC DNA]</scope>
    <source>
        <strain evidence="1">IGS</strain>
    </source>
</reference>